<dbReference type="InterPro" id="IPR026564">
    <property type="entry name" value="Transcrip_reg_TACO1-like_dom3"/>
</dbReference>
<sequence>MYKAFPIPKRFSSARRMSELTVSLSRPCLQPLSTTAVPLAGHSKWSKIKHAKAASDMKKGADRGTLTKLISAMSRNCGGSPDNVDLQRAIATAVKANVPKNLIEAAVARGQRKTVTGEQLHPITFEILIRPNTAIIAEVEAESRLHTMQQLTKTVKKHDGVVTSIQFNFQRLGRLVLTAKSESVTLDRIMDEAFPIEATVDVQEPEDGMFVIMVEPSGISWAGSKLTKNLQVEVVESEIVWMPNEDSVAVIESRDEAENVASLLQGLREFPEVRAVFSNVSRGTDLGDDEWNKVANKLDTFHGRI</sequence>
<evidence type="ECO:0000313" key="4">
    <source>
        <dbReference type="EMBL" id="KAF4585722.1"/>
    </source>
</evidence>
<protein>
    <submittedName>
        <fullName evidence="4">Uncharacterized protein</fullName>
    </submittedName>
</protein>
<reference evidence="4 5" key="1">
    <citation type="journal article" date="2020" name="G3 (Bethesda)">
        <title>Genetic Underpinnings of Host Manipulation by Ophiocordyceps as Revealed by Comparative Transcriptomics.</title>
        <authorList>
            <person name="Will I."/>
            <person name="Das B."/>
            <person name="Trinh T."/>
            <person name="Brachmann A."/>
            <person name="Ohm R.A."/>
            <person name="de Bekker C."/>
        </authorList>
    </citation>
    <scope>NUCLEOTIDE SEQUENCE [LARGE SCALE GENOMIC DNA]</scope>
    <source>
        <strain evidence="4 5">EC05</strain>
    </source>
</reference>
<gene>
    <name evidence="4" type="ORF">GQ602_005027</name>
</gene>
<dbReference type="PANTHER" id="PTHR12532">
    <property type="entry name" value="TRANSLATIONAL ACTIVATOR OF CYTOCHROME C OXIDASE 1"/>
    <property type="match status" value="1"/>
</dbReference>
<proteinExistence type="inferred from homology"/>
<organism evidence="4 5">
    <name type="scientific">Ophiocordyceps camponoti-floridani</name>
    <dbReference type="NCBI Taxonomy" id="2030778"/>
    <lineage>
        <taxon>Eukaryota</taxon>
        <taxon>Fungi</taxon>
        <taxon>Dikarya</taxon>
        <taxon>Ascomycota</taxon>
        <taxon>Pezizomycotina</taxon>
        <taxon>Sordariomycetes</taxon>
        <taxon>Hypocreomycetidae</taxon>
        <taxon>Hypocreales</taxon>
        <taxon>Ophiocordycipitaceae</taxon>
        <taxon>Ophiocordyceps</taxon>
    </lineage>
</organism>
<comment type="similarity">
    <text evidence="1">Belongs to the TACO1 family.</text>
</comment>
<dbReference type="InterPro" id="IPR017856">
    <property type="entry name" value="Integrase-like_N"/>
</dbReference>
<accession>A0A8H4VCT4</accession>
<dbReference type="AlphaFoldDB" id="A0A8H4VCT4"/>
<dbReference type="Proteomes" id="UP000562929">
    <property type="component" value="Unassembled WGS sequence"/>
</dbReference>
<feature type="domain" description="TACO1/YebC-like N-terminal" evidence="3">
    <location>
        <begin position="43"/>
        <end position="112"/>
    </location>
</feature>
<dbReference type="InterPro" id="IPR048300">
    <property type="entry name" value="TACO1_YebC-like_2nd/3rd_dom"/>
</dbReference>
<dbReference type="PANTHER" id="PTHR12532:SF0">
    <property type="entry name" value="TRANSLATIONAL ACTIVATOR OF CYTOCHROME C OXIDASE 1"/>
    <property type="match status" value="1"/>
</dbReference>
<evidence type="ECO:0000313" key="5">
    <source>
        <dbReference type="Proteomes" id="UP000562929"/>
    </source>
</evidence>
<dbReference type="Gene3D" id="1.10.10.200">
    <property type="match status" value="1"/>
</dbReference>
<dbReference type="OrthoDB" id="2017544at2759"/>
<dbReference type="InterPro" id="IPR002876">
    <property type="entry name" value="Transcrip_reg_TACO1-like"/>
</dbReference>
<dbReference type="Pfam" id="PF20772">
    <property type="entry name" value="TACO1_YebC_N"/>
    <property type="match status" value="1"/>
</dbReference>
<dbReference type="InterPro" id="IPR029072">
    <property type="entry name" value="YebC-like"/>
</dbReference>
<dbReference type="EMBL" id="JAACLJ010000005">
    <property type="protein sequence ID" value="KAF4585722.1"/>
    <property type="molecule type" value="Genomic_DNA"/>
</dbReference>
<dbReference type="SUPFAM" id="SSF75625">
    <property type="entry name" value="YebC-like"/>
    <property type="match status" value="1"/>
</dbReference>
<evidence type="ECO:0000256" key="1">
    <source>
        <dbReference type="ARBA" id="ARBA00008724"/>
    </source>
</evidence>
<comment type="caution">
    <text evidence="4">The sequence shown here is derived from an EMBL/GenBank/DDBJ whole genome shotgun (WGS) entry which is preliminary data.</text>
</comment>
<keyword evidence="5" id="KW-1185">Reference proteome</keyword>
<dbReference type="Gene3D" id="3.30.70.980">
    <property type="match status" value="2"/>
</dbReference>
<dbReference type="GO" id="GO:0005739">
    <property type="term" value="C:mitochondrion"/>
    <property type="evidence" value="ECO:0007669"/>
    <property type="project" value="TreeGrafter"/>
</dbReference>
<name>A0A8H4VCT4_9HYPO</name>
<dbReference type="Pfam" id="PF01709">
    <property type="entry name" value="Transcrip_reg"/>
    <property type="match status" value="1"/>
</dbReference>
<evidence type="ECO:0000259" key="2">
    <source>
        <dbReference type="Pfam" id="PF01709"/>
    </source>
</evidence>
<feature type="domain" description="TACO1/YebC-like second and third" evidence="2">
    <location>
        <begin position="122"/>
        <end position="280"/>
    </location>
</feature>
<dbReference type="InterPro" id="IPR049083">
    <property type="entry name" value="TACO1_YebC_N"/>
</dbReference>
<evidence type="ECO:0000259" key="3">
    <source>
        <dbReference type="Pfam" id="PF20772"/>
    </source>
</evidence>